<dbReference type="InterPro" id="IPR029034">
    <property type="entry name" value="Cystine-knot_cytokine"/>
</dbReference>
<name>A0A0T6B0T4_9SCAR</name>
<dbReference type="GO" id="GO:0045087">
    <property type="term" value="P:innate immune response"/>
    <property type="evidence" value="ECO:0007669"/>
    <property type="project" value="TreeGrafter"/>
</dbReference>
<dbReference type="InterPro" id="IPR052444">
    <property type="entry name" value="Spz/Toll_ligand-like"/>
</dbReference>
<dbReference type="SUPFAM" id="SSF57501">
    <property type="entry name" value="Cystine-knot cytokines"/>
    <property type="match status" value="1"/>
</dbReference>
<comment type="caution">
    <text evidence="7">The sequence shown here is derived from an EMBL/GenBank/DDBJ whole genome shotgun (WGS) entry which is preliminary data.</text>
</comment>
<evidence type="ECO:0000313" key="7">
    <source>
        <dbReference type="EMBL" id="KRT80930.1"/>
    </source>
</evidence>
<dbReference type="GO" id="GO:0005121">
    <property type="term" value="F:Toll binding"/>
    <property type="evidence" value="ECO:0007669"/>
    <property type="project" value="TreeGrafter"/>
</dbReference>
<keyword evidence="8" id="KW-1185">Reference proteome</keyword>
<dbReference type="GO" id="GO:0021556">
    <property type="term" value="P:central nervous system formation"/>
    <property type="evidence" value="ECO:0007669"/>
    <property type="project" value="TreeGrafter"/>
</dbReference>
<evidence type="ECO:0000256" key="2">
    <source>
        <dbReference type="ARBA" id="ARBA00022729"/>
    </source>
</evidence>
<dbReference type="Gene3D" id="2.10.90.10">
    <property type="entry name" value="Cystine-knot cytokines"/>
    <property type="match status" value="1"/>
</dbReference>
<proteinExistence type="predicted"/>
<sequence length="134" mass="14942">MQNTKRNLLNGGNAVNQTNFSHSRVKRQNALSGQTLCETTSSFIMPRAALNNKGNWMYVVNMPELDNRYTQLVKSETCSSTQCNGLCSLPAGYTSRCEQKYVQKRLVALEGGGNQLYTDVFWIPSCCICTITTN</sequence>
<protein>
    <recommendedName>
        <fullName evidence="6">Spaetzle domain-containing protein</fullName>
    </recommendedName>
</protein>
<dbReference type="GO" id="GO:0008083">
    <property type="term" value="F:growth factor activity"/>
    <property type="evidence" value="ECO:0007669"/>
    <property type="project" value="TreeGrafter"/>
</dbReference>
<evidence type="ECO:0000256" key="1">
    <source>
        <dbReference type="ARBA" id="ARBA00011748"/>
    </source>
</evidence>
<keyword evidence="4" id="KW-0325">Glycoprotein</keyword>
<evidence type="ECO:0000256" key="3">
    <source>
        <dbReference type="ARBA" id="ARBA00023157"/>
    </source>
</evidence>
<dbReference type="GO" id="GO:0005615">
    <property type="term" value="C:extracellular space"/>
    <property type="evidence" value="ECO:0007669"/>
    <property type="project" value="UniProtKB-ARBA"/>
</dbReference>
<dbReference type="PANTHER" id="PTHR23199">
    <property type="entry name" value="NEUROTROPHIN 1-RELATED"/>
    <property type="match status" value="1"/>
</dbReference>
<dbReference type="EMBL" id="LJIG01016328">
    <property type="protein sequence ID" value="KRT80930.1"/>
    <property type="molecule type" value="Genomic_DNA"/>
</dbReference>
<keyword evidence="3" id="KW-1015">Disulfide bond</keyword>
<comment type="subunit">
    <text evidence="1">Homodimer; disulfide-linked.</text>
</comment>
<feature type="domain" description="Spaetzle" evidence="6">
    <location>
        <begin position="35"/>
        <end position="131"/>
    </location>
</feature>
<dbReference type="AlphaFoldDB" id="A0A0T6B0T4"/>
<dbReference type="Proteomes" id="UP000051574">
    <property type="component" value="Unassembled WGS sequence"/>
</dbReference>
<dbReference type="OrthoDB" id="7933576at2759"/>
<dbReference type="FunFam" id="2.10.90.10:FF:000018">
    <property type="entry name" value="Spatzle 4"/>
    <property type="match status" value="1"/>
</dbReference>
<organism evidence="7 8">
    <name type="scientific">Oryctes borbonicus</name>
    <dbReference type="NCBI Taxonomy" id="1629725"/>
    <lineage>
        <taxon>Eukaryota</taxon>
        <taxon>Metazoa</taxon>
        <taxon>Ecdysozoa</taxon>
        <taxon>Arthropoda</taxon>
        <taxon>Hexapoda</taxon>
        <taxon>Insecta</taxon>
        <taxon>Pterygota</taxon>
        <taxon>Neoptera</taxon>
        <taxon>Endopterygota</taxon>
        <taxon>Coleoptera</taxon>
        <taxon>Polyphaga</taxon>
        <taxon>Scarabaeiformia</taxon>
        <taxon>Scarabaeidae</taxon>
        <taxon>Dynastinae</taxon>
        <taxon>Oryctes</taxon>
    </lineage>
</organism>
<evidence type="ECO:0000256" key="5">
    <source>
        <dbReference type="SAM" id="MobiDB-lite"/>
    </source>
</evidence>
<reference evidence="7 8" key="1">
    <citation type="submission" date="2015-09" db="EMBL/GenBank/DDBJ databases">
        <title>Draft genome of the scarab beetle Oryctes borbonicus.</title>
        <authorList>
            <person name="Meyer J.M."/>
            <person name="Markov G.V."/>
            <person name="Baskaran P."/>
            <person name="Herrmann M."/>
            <person name="Sommer R.J."/>
            <person name="Roedelsperger C."/>
        </authorList>
    </citation>
    <scope>NUCLEOTIDE SEQUENCE [LARGE SCALE GENOMIC DNA]</scope>
    <source>
        <strain evidence="7">OB123</strain>
        <tissue evidence="7">Whole animal</tissue>
    </source>
</reference>
<evidence type="ECO:0000313" key="8">
    <source>
        <dbReference type="Proteomes" id="UP000051574"/>
    </source>
</evidence>
<dbReference type="PANTHER" id="PTHR23199:SF16">
    <property type="entry name" value="PROTEIN SPAETZLE 5"/>
    <property type="match status" value="1"/>
</dbReference>
<dbReference type="Pfam" id="PF16077">
    <property type="entry name" value="Spaetzle"/>
    <property type="match status" value="1"/>
</dbReference>
<dbReference type="InterPro" id="IPR032104">
    <property type="entry name" value="Spaetzle"/>
</dbReference>
<evidence type="ECO:0000256" key="4">
    <source>
        <dbReference type="ARBA" id="ARBA00023180"/>
    </source>
</evidence>
<accession>A0A0T6B0T4</accession>
<evidence type="ECO:0000259" key="6">
    <source>
        <dbReference type="Pfam" id="PF16077"/>
    </source>
</evidence>
<keyword evidence="2" id="KW-0732">Signal</keyword>
<gene>
    <name evidence="7" type="ORF">AMK59_6125</name>
</gene>
<feature type="region of interest" description="Disordered" evidence="5">
    <location>
        <begin position="1"/>
        <end position="20"/>
    </location>
</feature>